<name>A0A974BHN3_SEDHY</name>
<reference evidence="3" key="1">
    <citation type="submission" date="2020-07" db="EMBL/GenBank/DDBJ databases">
        <title>Genomic analysis of a strain of Sedimentibacter Hydroxybenzoicus DSM7310.</title>
        <authorList>
            <person name="Ma S."/>
        </authorList>
    </citation>
    <scope>NUCLEOTIDE SEQUENCE</scope>
    <source>
        <strain evidence="3">DSM 7310</strain>
    </source>
</reference>
<dbReference type="PANTHER" id="PTHR30501:SF2">
    <property type="entry name" value="UPF0597 PROTEIN YHAM"/>
    <property type="match status" value="1"/>
</dbReference>
<dbReference type="InterPro" id="IPR005130">
    <property type="entry name" value="Ser_deHydtase-like_asu"/>
</dbReference>
<sequence>MDDKLLVDILKNQVVPALGCTEPGAVAYAVARSKEILGSEVKQLNIYADKNIIKNSMSVGIPGTNEHGIIFAAALALVIGKSEYKLEVLKDVNNDSIDKALKIVDSDIISLQLENIQGLFIKVEALSENNKSCVTIRHSHTNIINETKNDEIILDNTDDAASSVEIKYEIKKYNIDYLIKFANEAHIEDIEFIKNGIDLNMRIADAGLSGQTGVGLGKYFYTSAKDAFSMAKAYTAAASEARMSGYLLPVMSSAGSGNHGLVAIIPIAFIGQEKNIDAERIIRAVTLSHLVTIFVKVHLGSLSPVCGCGVAAGVGCAAGLTYLLNGNKEQIKGSINNMVAGISGMLCDGAKLGCSYKLSISVDAAVDASEMALKNIFIPDDNGILGDTPEKTIVNLAHVSNIGMKNTDDEILRVMMDKC</sequence>
<dbReference type="GO" id="GO:0080146">
    <property type="term" value="F:L-cysteine desulfhydrase activity"/>
    <property type="evidence" value="ECO:0007669"/>
    <property type="project" value="TreeGrafter"/>
</dbReference>
<feature type="domain" description="Serine dehydratase-like alpha subunit" evidence="2">
    <location>
        <begin position="85"/>
        <end position="412"/>
    </location>
</feature>
<gene>
    <name evidence="3" type="ORF">HZF24_03950</name>
</gene>
<comment type="similarity">
    <text evidence="1">Belongs to the UPF0597 family.</text>
</comment>
<dbReference type="PIRSF" id="PIRSF006054">
    <property type="entry name" value="UCP006054"/>
    <property type="match status" value="1"/>
</dbReference>
<dbReference type="AlphaFoldDB" id="A0A974BHN3"/>
<dbReference type="GO" id="GO:0019450">
    <property type="term" value="P:L-cysteine catabolic process to pyruvate"/>
    <property type="evidence" value="ECO:0007669"/>
    <property type="project" value="TreeGrafter"/>
</dbReference>
<accession>A0A974BHN3</accession>
<evidence type="ECO:0000313" key="3">
    <source>
        <dbReference type="EMBL" id="NYB73288.1"/>
    </source>
</evidence>
<organism evidence="3 4">
    <name type="scientific">Sedimentibacter hydroxybenzoicus DSM 7310</name>
    <dbReference type="NCBI Taxonomy" id="1123245"/>
    <lineage>
        <taxon>Bacteria</taxon>
        <taxon>Bacillati</taxon>
        <taxon>Bacillota</taxon>
        <taxon>Tissierellia</taxon>
        <taxon>Sedimentibacter</taxon>
    </lineage>
</organism>
<protein>
    <recommendedName>
        <fullName evidence="1">UPF0597 protein HZF24_03950</fullName>
    </recommendedName>
</protein>
<evidence type="ECO:0000259" key="2">
    <source>
        <dbReference type="Pfam" id="PF03313"/>
    </source>
</evidence>
<dbReference type="PANTHER" id="PTHR30501">
    <property type="entry name" value="UPF0597 PROTEIN YHAM"/>
    <property type="match status" value="1"/>
</dbReference>
<dbReference type="HAMAP" id="MF_01845">
    <property type="entry name" value="UPF0597"/>
    <property type="match status" value="1"/>
</dbReference>
<dbReference type="Proteomes" id="UP000611629">
    <property type="component" value="Unassembled WGS sequence"/>
</dbReference>
<keyword evidence="4" id="KW-1185">Reference proteome</keyword>
<dbReference type="Pfam" id="PF03313">
    <property type="entry name" value="SDH_alpha"/>
    <property type="match status" value="1"/>
</dbReference>
<dbReference type="InterPro" id="IPR021144">
    <property type="entry name" value="UPF0597"/>
</dbReference>
<evidence type="ECO:0000313" key="4">
    <source>
        <dbReference type="Proteomes" id="UP000611629"/>
    </source>
</evidence>
<comment type="caution">
    <text evidence="3">The sequence shown here is derived from an EMBL/GenBank/DDBJ whole genome shotgun (WGS) entry which is preliminary data.</text>
</comment>
<proteinExistence type="inferred from homology"/>
<evidence type="ECO:0000256" key="1">
    <source>
        <dbReference type="HAMAP-Rule" id="MF_01845"/>
    </source>
</evidence>
<dbReference type="RefSeq" id="WP_179236970.1">
    <property type="nucleotide sequence ID" value="NZ_JACBNQ010000002.1"/>
</dbReference>
<dbReference type="EMBL" id="JACBNQ010000002">
    <property type="protein sequence ID" value="NYB73288.1"/>
    <property type="molecule type" value="Genomic_DNA"/>
</dbReference>